<dbReference type="Gene3D" id="3.30.413.10">
    <property type="entry name" value="Sulfite Reductase Hemoprotein, domain 1"/>
    <property type="match status" value="2"/>
</dbReference>
<dbReference type="InterPro" id="IPR005117">
    <property type="entry name" value="NiRdtase/SiRdtase_haem-b_fer"/>
</dbReference>
<evidence type="ECO:0000256" key="2">
    <source>
        <dbReference type="ARBA" id="ARBA00022617"/>
    </source>
</evidence>
<dbReference type="SUPFAM" id="SSF55124">
    <property type="entry name" value="Nitrite/Sulfite reductase N-terminal domain-like"/>
    <property type="match status" value="1"/>
</dbReference>
<protein>
    <submittedName>
        <fullName evidence="9">Precorrin-3B synthase</fullName>
    </submittedName>
</protein>
<evidence type="ECO:0000259" key="8">
    <source>
        <dbReference type="Pfam" id="PF03460"/>
    </source>
</evidence>
<keyword evidence="10" id="KW-1185">Reference proteome</keyword>
<dbReference type="Pfam" id="PF03460">
    <property type="entry name" value="NIR_SIR_ferr"/>
    <property type="match status" value="1"/>
</dbReference>
<dbReference type="AlphaFoldDB" id="A0A231UWY9"/>
<evidence type="ECO:0000256" key="7">
    <source>
        <dbReference type="SAM" id="MobiDB-lite"/>
    </source>
</evidence>
<keyword evidence="1" id="KW-0004">4Fe-4S</keyword>
<organism evidence="9 10">
    <name type="scientific">Notoacmeibacter marinus</name>
    <dbReference type="NCBI Taxonomy" id="1876515"/>
    <lineage>
        <taxon>Bacteria</taxon>
        <taxon>Pseudomonadati</taxon>
        <taxon>Pseudomonadota</taxon>
        <taxon>Alphaproteobacteria</taxon>
        <taxon>Hyphomicrobiales</taxon>
        <taxon>Notoacmeibacteraceae</taxon>
        <taxon>Notoacmeibacter</taxon>
    </lineage>
</organism>
<dbReference type="InterPro" id="IPR036136">
    <property type="entry name" value="Nit/Sulf_reduc_fer-like_dom_sf"/>
</dbReference>
<proteinExistence type="predicted"/>
<dbReference type="RefSeq" id="WP_094077299.1">
    <property type="nucleotide sequence ID" value="NZ_NBYO01000002.1"/>
</dbReference>
<dbReference type="Proteomes" id="UP000215405">
    <property type="component" value="Unassembled WGS sequence"/>
</dbReference>
<gene>
    <name evidence="9" type="ORF">B7H23_10145</name>
</gene>
<dbReference type="InterPro" id="IPR012798">
    <property type="entry name" value="Cbl_synth_CobG-like"/>
</dbReference>
<evidence type="ECO:0000256" key="6">
    <source>
        <dbReference type="ARBA" id="ARBA00023014"/>
    </source>
</evidence>
<dbReference type="PANTHER" id="PTHR32439:SF9">
    <property type="entry name" value="BLR3264 PROTEIN"/>
    <property type="match status" value="1"/>
</dbReference>
<dbReference type="GO" id="GO:0046872">
    <property type="term" value="F:metal ion binding"/>
    <property type="evidence" value="ECO:0007669"/>
    <property type="project" value="UniProtKB-KW"/>
</dbReference>
<dbReference type="PANTHER" id="PTHR32439">
    <property type="entry name" value="FERREDOXIN--NITRITE REDUCTASE, CHLOROPLASTIC"/>
    <property type="match status" value="1"/>
</dbReference>
<dbReference type="InterPro" id="IPR051329">
    <property type="entry name" value="NIR_SIR_4Fe-4S"/>
</dbReference>
<keyword evidence="5" id="KW-0408">Iron</keyword>
<dbReference type="GO" id="GO:0051539">
    <property type="term" value="F:4 iron, 4 sulfur cluster binding"/>
    <property type="evidence" value="ECO:0007669"/>
    <property type="project" value="UniProtKB-KW"/>
</dbReference>
<dbReference type="SUPFAM" id="SSF56014">
    <property type="entry name" value="Nitrite and sulphite reductase 4Fe-4S domain-like"/>
    <property type="match status" value="1"/>
</dbReference>
<reference evidence="10" key="1">
    <citation type="journal article" date="2017" name="Int. J. Syst. Evol. Microbiol.">
        <title>Notoacmeibacter marinus gen. nov., sp. nov., isolated from the gut of a limpet and proposal of Notoacmeibacteraceae fam. nov. in the order Rhizobiales of the class Alphaproteobacteria.</title>
        <authorList>
            <person name="Huang Z."/>
            <person name="Guo F."/>
            <person name="Lai Q."/>
        </authorList>
    </citation>
    <scope>NUCLEOTIDE SEQUENCE [LARGE SCALE GENOMIC DNA]</scope>
    <source>
        <strain evidence="10">XMTR2A4</strain>
    </source>
</reference>
<accession>A0A231UWY9</accession>
<evidence type="ECO:0000256" key="5">
    <source>
        <dbReference type="ARBA" id="ARBA00023004"/>
    </source>
</evidence>
<keyword evidence="2" id="KW-0349">Heme</keyword>
<feature type="region of interest" description="Disordered" evidence="7">
    <location>
        <begin position="1"/>
        <end position="22"/>
    </location>
</feature>
<keyword evidence="6" id="KW-0411">Iron-sulfur</keyword>
<evidence type="ECO:0000256" key="3">
    <source>
        <dbReference type="ARBA" id="ARBA00022723"/>
    </source>
</evidence>
<dbReference type="Gene3D" id="3.90.480.10">
    <property type="entry name" value="Sulfite Reductase Hemoprotein,Domain 2"/>
    <property type="match status" value="1"/>
</dbReference>
<evidence type="ECO:0000313" key="10">
    <source>
        <dbReference type="Proteomes" id="UP000215405"/>
    </source>
</evidence>
<dbReference type="NCBIfam" id="TIGR02435">
    <property type="entry name" value="CobG"/>
    <property type="match status" value="1"/>
</dbReference>
<feature type="domain" description="Nitrite/Sulfite reductase ferredoxin-like" evidence="8">
    <location>
        <begin position="35"/>
        <end position="98"/>
    </location>
</feature>
<sequence>MNASADLMTAPVGGTGHPGPVPAVRRGACPSLDQPMRTGDGLLVRLTPSRRGLTLATAQAVCEMARRHGNGLLEISTRGNLQIRGLSDDSAAQLSDKIDPLRDHFRFGLTVDADPLDPRDPNENGRAKAIVGRIEHEAEKTGLKQRLAPKFSMIVDAGGPVDYSGLKADIRLRLLETQRWAILIGGTEATGRHLGDLAADEAAIAACVLAAVIATIVPNARGRDMQADQARDAISCVAPSFVPAVGDASPFRPADRQTVADVGALRLGGTMAAILSPAYGTMTADDLQSLIEAAASLTDATNASRIRIHTVPDRLLVVTGLSAHGAEALLGTAAAKRFIAQPDDPRRAIACCAGHPACASAYFDTHGLADLLVSHGLLGNREQPVHLSGCKKQCARPASAALHVVGTTAGVDCLDEAGTVIAQYTRPDDTLPLVLGLPQSEEGRP</sequence>
<keyword evidence="4" id="KW-0560">Oxidoreductase</keyword>
<name>A0A231UWY9_9HYPH</name>
<dbReference type="InterPro" id="IPR045854">
    <property type="entry name" value="NO2/SO3_Rdtase_4Fe4S_sf"/>
</dbReference>
<evidence type="ECO:0000256" key="1">
    <source>
        <dbReference type="ARBA" id="ARBA00022485"/>
    </source>
</evidence>
<evidence type="ECO:0000313" key="9">
    <source>
        <dbReference type="EMBL" id="OXT00473.1"/>
    </source>
</evidence>
<comment type="caution">
    <text evidence="9">The sequence shown here is derived from an EMBL/GenBank/DDBJ whole genome shotgun (WGS) entry which is preliminary data.</text>
</comment>
<dbReference type="EMBL" id="NBYO01000002">
    <property type="protein sequence ID" value="OXT00473.1"/>
    <property type="molecule type" value="Genomic_DNA"/>
</dbReference>
<keyword evidence="3" id="KW-0479">Metal-binding</keyword>
<evidence type="ECO:0000256" key="4">
    <source>
        <dbReference type="ARBA" id="ARBA00023002"/>
    </source>
</evidence>
<dbReference type="GO" id="GO:0016491">
    <property type="term" value="F:oxidoreductase activity"/>
    <property type="evidence" value="ECO:0007669"/>
    <property type="project" value="UniProtKB-KW"/>
</dbReference>